<evidence type="ECO:0000313" key="2">
    <source>
        <dbReference type="Proteomes" id="UP000015961"/>
    </source>
</evidence>
<dbReference type="Pfam" id="PF06304">
    <property type="entry name" value="DUF1048"/>
    <property type="match status" value="1"/>
</dbReference>
<evidence type="ECO:0000313" key="1">
    <source>
        <dbReference type="EMBL" id="EOT87561.1"/>
    </source>
</evidence>
<proteinExistence type="predicted"/>
<dbReference type="RefSeq" id="WP_016185115.1">
    <property type="nucleotide sequence ID" value="NZ_ASWO01000001.1"/>
</dbReference>
<name>S0PGJ5_9ENTE</name>
<dbReference type="InterPro" id="IPR008316">
    <property type="entry name" value="UCP029876"/>
</dbReference>
<dbReference type="EMBL" id="ASWO01000001">
    <property type="protein sequence ID" value="EOT87561.1"/>
    <property type="molecule type" value="Genomic_DNA"/>
</dbReference>
<comment type="caution">
    <text evidence="1">The sequence shown here is derived from an EMBL/GenBank/DDBJ whole genome shotgun (WGS) entry which is preliminary data.</text>
</comment>
<protein>
    <submittedName>
        <fullName evidence="1">Uncharacterized protein</fullName>
    </submittedName>
</protein>
<dbReference type="SUPFAM" id="SSF158560">
    <property type="entry name" value="BH3980-like"/>
    <property type="match status" value="1"/>
</dbReference>
<organism evidence="1 2">
    <name type="scientific">Enterococcus sulfureus ATCC 49903</name>
    <dbReference type="NCBI Taxonomy" id="1140003"/>
    <lineage>
        <taxon>Bacteria</taxon>
        <taxon>Bacillati</taxon>
        <taxon>Bacillota</taxon>
        <taxon>Bacilli</taxon>
        <taxon>Lactobacillales</taxon>
        <taxon>Enterococcaceae</taxon>
        <taxon>Enterococcus</taxon>
    </lineage>
</organism>
<reference evidence="1 2" key="1">
    <citation type="submission" date="2013-03" db="EMBL/GenBank/DDBJ databases">
        <title>The Genome Sequence of Enterococcus sulfureus ATCC_49903 (PacBio/Illumina hybrid assembly).</title>
        <authorList>
            <consortium name="The Broad Institute Genomics Platform"/>
            <consortium name="The Broad Institute Genome Sequencing Center for Infectious Disease"/>
            <person name="Earl A."/>
            <person name="Russ C."/>
            <person name="Gilmore M."/>
            <person name="Surin D."/>
            <person name="Walker B."/>
            <person name="Young S."/>
            <person name="Zeng Q."/>
            <person name="Gargeya S."/>
            <person name="Fitzgerald M."/>
            <person name="Haas B."/>
            <person name="Abouelleil A."/>
            <person name="Allen A.W."/>
            <person name="Alvarado L."/>
            <person name="Arachchi H.M."/>
            <person name="Berlin A.M."/>
            <person name="Chapman S.B."/>
            <person name="Gainer-Dewar J."/>
            <person name="Goldberg J."/>
            <person name="Griggs A."/>
            <person name="Gujja S."/>
            <person name="Hansen M."/>
            <person name="Howarth C."/>
            <person name="Imamovic A."/>
            <person name="Ireland A."/>
            <person name="Larimer J."/>
            <person name="McCowan C."/>
            <person name="Murphy C."/>
            <person name="Pearson M."/>
            <person name="Poon T.W."/>
            <person name="Priest M."/>
            <person name="Roberts A."/>
            <person name="Saif S."/>
            <person name="Shea T."/>
            <person name="Sisk P."/>
            <person name="Sykes S."/>
            <person name="Wortman J."/>
            <person name="Nusbaum C."/>
            <person name="Birren B."/>
        </authorList>
    </citation>
    <scope>NUCLEOTIDE SEQUENCE [LARGE SCALE GENOMIC DNA]</scope>
    <source>
        <strain evidence="1 2">ATCC 49903</strain>
    </source>
</reference>
<dbReference type="PATRIC" id="fig|1140003.3.peg.618"/>
<dbReference type="AlphaFoldDB" id="S0PGJ5"/>
<gene>
    <name evidence="1" type="ORF">I573_00617</name>
</gene>
<dbReference type="Proteomes" id="UP000015961">
    <property type="component" value="Unassembled WGS sequence"/>
</dbReference>
<sequence>MDPYHKFTINTNEQKLHLFDERAQFLSDAYANEWIETKRVINHYVDASSHKKVLILEEILHLFERSDAKHLDLVAVVENDLRELVERIATKYVEKLYD</sequence>
<dbReference type="Gene3D" id="1.10.1900.10">
    <property type="entry name" value="c-terminal domain of poly(a) binding protein"/>
    <property type="match status" value="1"/>
</dbReference>
<keyword evidence="2" id="KW-1185">Reference proteome</keyword>
<accession>S0PGJ5</accession>